<dbReference type="Pfam" id="PF00892">
    <property type="entry name" value="EamA"/>
    <property type="match status" value="1"/>
</dbReference>
<evidence type="ECO:0000256" key="3">
    <source>
        <dbReference type="ARBA" id="ARBA00022692"/>
    </source>
</evidence>
<gene>
    <name evidence="9" type="ORF">ROR02_04920</name>
</gene>
<feature type="compositionally biased region" description="Basic residues" evidence="6">
    <location>
        <begin position="297"/>
        <end position="310"/>
    </location>
</feature>
<dbReference type="RefSeq" id="WP_147162421.1">
    <property type="nucleotide sequence ID" value="NZ_BJZO01000008.1"/>
</dbReference>
<dbReference type="Proteomes" id="UP000321567">
    <property type="component" value="Unassembled WGS sequence"/>
</dbReference>
<feature type="transmembrane region" description="Helical" evidence="7">
    <location>
        <begin position="280"/>
        <end position="298"/>
    </location>
</feature>
<evidence type="ECO:0000313" key="10">
    <source>
        <dbReference type="Proteomes" id="UP000321567"/>
    </source>
</evidence>
<dbReference type="InterPro" id="IPR000620">
    <property type="entry name" value="EamA_dom"/>
</dbReference>
<dbReference type="PANTHER" id="PTHR22911:SF6">
    <property type="entry name" value="SOLUTE CARRIER FAMILY 35 MEMBER G1"/>
    <property type="match status" value="1"/>
</dbReference>
<accession>A0A512H4J8</accession>
<keyword evidence="10" id="KW-1185">Reference proteome</keyword>
<feature type="domain" description="EamA" evidence="8">
    <location>
        <begin position="19"/>
        <end position="155"/>
    </location>
</feature>
<keyword evidence="4 7" id="KW-1133">Transmembrane helix</keyword>
<keyword evidence="5 7" id="KW-0472">Membrane</keyword>
<keyword evidence="3 7" id="KW-0812">Transmembrane</keyword>
<dbReference type="SUPFAM" id="SSF103481">
    <property type="entry name" value="Multidrug resistance efflux transporter EmrE"/>
    <property type="match status" value="2"/>
</dbReference>
<feature type="transmembrane region" description="Helical" evidence="7">
    <location>
        <begin position="113"/>
        <end position="132"/>
    </location>
</feature>
<feature type="transmembrane region" description="Helical" evidence="7">
    <location>
        <begin position="141"/>
        <end position="159"/>
    </location>
</feature>
<feature type="transmembrane region" description="Helical" evidence="7">
    <location>
        <begin position="89"/>
        <end position="107"/>
    </location>
</feature>
<feature type="transmembrane region" description="Helical" evidence="7">
    <location>
        <begin position="221"/>
        <end position="243"/>
    </location>
</feature>
<organism evidence="9 10">
    <name type="scientific">Pararhodospirillum oryzae</name>
    <dbReference type="NCBI Taxonomy" id="478448"/>
    <lineage>
        <taxon>Bacteria</taxon>
        <taxon>Pseudomonadati</taxon>
        <taxon>Pseudomonadota</taxon>
        <taxon>Alphaproteobacteria</taxon>
        <taxon>Rhodospirillales</taxon>
        <taxon>Rhodospirillaceae</taxon>
        <taxon>Pararhodospirillum</taxon>
    </lineage>
</organism>
<evidence type="ECO:0000256" key="1">
    <source>
        <dbReference type="ARBA" id="ARBA00004141"/>
    </source>
</evidence>
<comment type="similarity">
    <text evidence="2">Belongs to the drug/metabolite transporter (DMT) superfamily. 10 TMS drug/metabolite exporter (DME) (TC 2.A.7.3) family.</text>
</comment>
<evidence type="ECO:0000313" key="9">
    <source>
        <dbReference type="EMBL" id="GEO80361.1"/>
    </source>
</evidence>
<evidence type="ECO:0000256" key="4">
    <source>
        <dbReference type="ARBA" id="ARBA00022989"/>
    </source>
</evidence>
<dbReference type="InterPro" id="IPR037185">
    <property type="entry name" value="EmrE-like"/>
</dbReference>
<evidence type="ECO:0000259" key="8">
    <source>
        <dbReference type="Pfam" id="PF00892"/>
    </source>
</evidence>
<feature type="transmembrane region" description="Helical" evidence="7">
    <location>
        <begin position="51"/>
        <end position="68"/>
    </location>
</feature>
<dbReference type="GO" id="GO:0016020">
    <property type="term" value="C:membrane"/>
    <property type="evidence" value="ECO:0007669"/>
    <property type="project" value="UniProtKB-SubCell"/>
</dbReference>
<proteinExistence type="inferred from homology"/>
<reference evidence="9 10" key="1">
    <citation type="submission" date="2019-07" db="EMBL/GenBank/DDBJ databases">
        <title>Whole genome shotgun sequence of Rhodospirillum oryzae NBRC 107573.</title>
        <authorList>
            <person name="Hosoyama A."/>
            <person name="Uohara A."/>
            <person name="Ohji S."/>
            <person name="Ichikawa N."/>
        </authorList>
    </citation>
    <scope>NUCLEOTIDE SEQUENCE [LARGE SCALE GENOMIC DNA]</scope>
    <source>
        <strain evidence="9 10">NBRC 107573</strain>
    </source>
</reference>
<evidence type="ECO:0000256" key="5">
    <source>
        <dbReference type="ARBA" id="ARBA00023136"/>
    </source>
</evidence>
<feature type="compositionally biased region" description="Basic and acidic residues" evidence="6">
    <location>
        <begin position="332"/>
        <end position="343"/>
    </location>
</feature>
<feature type="transmembrane region" description="Helical" evidence="7">
    <location>
        <begin position="12"/>
        <end position="31"/>
    </location>
</feature>
<feature type="transmembrane region" description="Helical" evidence="7">
    <location>
        <begin position="195"/>
        <end position="215"/>
    </location>
</feature>
<dbReference type="EMBL" id="BJZO01000008">
    <property type="protein sequence ID" value="GEO80361.1"/>
    <property type="molecule type" value="Genomic_DNA"/>
</dbReference>
<protein>
    <recommendedName>
        <fullName evidence="8">EamA domain-containing protein</fullName>
    </recommendedName>
</protein>
<sequence>MPRFRPPAARPVPVGVVAVGLMVLSSLLYVVGYSLTRILVVEHGLAPLQVTFLRCVLVLAAAGLAMAWPRAGITPDRLLRPRRAWVQRGAAAALVISNVMGIVAYSLMPVTLASALGFLTPLLVAGLAGWLLRESVGARRWLGVGLAFVGMLLIVRPGAAPPLTGLLASITAALAYAVYQIQMRTLRDVATSLDGALQVALVGTLALAVPAWIGWHPVSALAWGLVGAFVVVQTAALVCLNAALHRGEASRLAPWQFSGLVWGMAFDLGLFGLLPGPLSLLGGVLIGAGGVLAQTRPGKRRGGGRERKGHPALVGGPGPQTPGRGSGLPRTPCEESGGRTGLE</sequence>
<evidence type="ECO:0000256" key="7">
    <source>
        <dbReference type="SAM" id="Phobius"/>
    </source>
</evidence>
<comment type="subcellular location">
    <subcellularLocation>
        <location evidence="1">Membrane</location>
        <topology evidence="1">Multi-pass membrane protein</topology>
    </subcellularLocation>
</comment>
<evidence type="ECO:0000256" key="6">
    <source>
        <dbReference type="SAM" id="MobiDB-lite"/>
    </source>
</evidence>
<evidence type="ECO:0000256" key="2">
    <source>
        <dbReference type="ARBA" id="ARBA00009853"/>
    </source>
</evidence>
<comment type="caution">
    <text evidence="9">The sequence shown here is derived from an EMBL/GenBank/DDBJ whole genome shotgun (WGS) entry which is preliminary data.</text>
</comment>
<dbReference type="PANTHER" id="PTHR22911">
    <property type="entry name" value="ACYL-MALONYL CONDENSING ENZYME-RELATED"/>
    <property type="match status" value="1"/>
</dbReference>
<feature type="region of interest" description="Disordered" evidence="6">
    <location>
        <begin position="296"/>
        <end position="343"/>
    </location>
</feature>
<dbReference type="AlphaFoldDB" id="A0A512H4J8"/>
<name>A0A512H4J8_9PROT</name>
<dbReference type="OrthoDB" id="9812899at2"/>